<gene>
    <name evidence="2" type="ORF">BHW43_06685</name>
</gene>
<dbReference type="RefSeq" id="WP_303679989.1">
    <property type="nucleotide sequence ID" value="NZ_MNTG01000030.1"/>
</dbReference>
<evidence type="ECO:0000313" key="3">
    <source>
        <dbReference type="Proteomes" id="UP000186777"/>
    </source>
</evidence>
<reference evidence="2 3" key="1">
    <citation type="journal article" date="2016" name="Nat. Biotechnol.">
        <title>Measurement of bacterial replication rates in microbial communities.</title>
        <authorList>
            <person name="Brown C.T."/>
            <person name="Olm M.R."/>
            <person name="Thomas B.C."/>
            <person name="Banfield J.F."/>
        </authorList>
    </citation>
    <scope>NUCLEOTIDE SEQUENCE [LARGE SCALE GENOMIC DNA]</scope>
    <source>
        <strain evidence="2">46_33</strain>
    </source>
</reference>
<proteinExistence type="predicted"/>
<protein>
    <submittedName>
        <fullName evidence="2">Uncharacterized protein</fullName>
    </submittedName>
</protein>
<sequence length="196" mass="22572">MFNVLSVKPFKLTPEEAARAKEEQEVALDELVESGRMPRKVAEDVKGRQRNMSKEQRIEDSTTSANEEYVAFVSKTFDELKELFIAKNSQYGSGEPLENLKLGAILEEAGYNNSEPFPQSCSEANPHEWLWWERMWKEASNYERKHIVHVAMHGTMGDKVDESLKDIAVYSVIKLYIYKKLCEALDKEKEQMEVGC</sequence>
<organism evidence="2 3">
    <name type="scientific">Phascolarctobacterium succinatutens</name>
    <dbReference type="NCBI Taxonomy" id="626940"/>
    <lineage>
        <taxon>Bacteria</taxon>
        <taxon>Bacillati</taxon>
        <taxon>Bacillota</taxon>
        <taxon>Negativicutes</taxon>
        <taxon>Acidaminococcales</taxon>
        <taxon>Acidaminococcaceae</taxon>
        <taxon>Phascolarctobacterium</taxon>
    </lineage>
</organism>
<dbReference type="AlphaFoldDB" id="A0A1Q6R5A2"/>
<dbReference type="EMBL" id="MNTG01000030">
    <property type="protein sequence ID" value="OLA37506.1"/>
    <property type="molecule type" value="Genomic_DNA"/>
</dbReference>
<dbReference type="Proteomes" id="UP000186777">
    <property type="component" value="Unassembled WGS sequence"/>
</dbReference>
<name>A0A1Q6R5A2_9FIRM</name>
<feature type="region of interest" description="Disordered" evidence="1">
    <location>
        <begin position="39"/>
        <end position="61"/>
    </location>
</feature>
<evidence type="ECO:0000256" key="1">
    <source>
        <dbReference type="SAM" id="MobiDB-lite"/>
    </source>
</evidence>
<accession>A0A1Q6R5A2</accession>
<comment type="caution">
    <text evidence="2">The sequence shown here is derived from an EMBL/GenBank/DDBJ whole genome shotgun (WGS) entry which is preliminary data.</text>
</comment>
<evidence type="ECO:0000313" key="2">
    <source>
        <dbReference type="EMBL" id="OLA37506.1"/>
    </source>
</evidence>
<feature type="compositionally biased region" description="Basic and acidic residues" evidence="1">
    <location>
        <begin position="40"/>
        <end position="60"/>
    </location>
</feature>
<dbReference type="STRING" id="626940.BHW43_06685"/>